<organism evidence="1">
    <name type="scientific">Tanacetum cinerariifolium</name>
    <name type="common">Dalmatian daisy</name>
    <name type="synonym">Chrysanthemum cinerariifolium</name>
    <dbReference type="NCBI Taxonomy" id="118510"/>
    <lineage>
        <taxon>Eukaryota</taxon>
        <taxon>Viridiplantae</taxon>
        <taxon>Streptophyta</taxon>
        <taxon>Embryophyta</taxon>
        <taxon>Tracheophyta</taxon>
        <taxon>Spermatophyta</taxon>
        <taxon>Magnoliopsida</taxon>
        <taxon>eudicotyledons</taxon>
        <taxon>Gunneridae</taxon>
        <taxon>Pentapetalae</taxon>
        <taxon>asterids</taxon>
        <taxon>campanulids</taxon>
        <taxon>Asterales</taxon>
        <taxon>Asteraceae</taxon>
        <taxon>Asteroideae</taxon>
        <taxon>Anthemideae</taxon>
        <taxon>Anthemidinae</taxon>
        <taxon>Tanacetum</taxon>
    </lineage>
</organism>
<gene>
    <name evidence="1" type="ORF">Tci_926757</name>
</gene>
<reference evidence="1" key="1">
    <citation type="journal article" date="2019" name="Sci. Rep.">
        <title>Draft genome of Tanacetum cinerariifolium, the natural source of mosquito coil.</title>
        <authorList>
            <person name="Yamashiro T."/>
            <person name="Shiraishi A."/>
            <person name="Satake H."/>
            <person name="Nakayama K."/>
        </authorList>
    </citation>
    <scope>NUCLEOTIDE SEQUENCE</scope>
</reference>
<feature type="non-terminal residue" evidence="1">
    <location>
        <position position="56"/>
    </location>
</feature>
<sequence length="56" mass="6302">MAHADWVGWEARIGEYLRRGEDLLLRIGRDEAFDPAEGARLSTLLAALVRPHFALV</sequence>
<accession>A0A699XA09</accession>
<dbReference type="EMBL" id="BKCJ011810190">
    <property type="protein sequence ID" value="GFD54788.1"/>
    <property type="molecule type" value="Genomic_DNA"/>
</dbReference>
<protein>
    <submittedName>
        <fullName evidence="1">Uncharacterized protein</fullName>
    </submittedName>
</protein>
<comment type="caution">
    <text evidence="1">The sequence shown here is derived from an EMBL/GenBank/DDBJ whole genome shotgun (WGS) entry which is preliminary data.</text>
</comment>
<evidence type="ECO:0000313" key="1">
    <source>
        <dbReference type="EMBL" id="GFD54788.1"/>
    </source>
</evidence>
<proteinExistence type="predicted"/>
<dbReference type="AlphaFoldDB" id="A0A699XA09"/>
<name>A0A699XA09_TANCI</name>